<protein>
    <submittedName>
        <fullName evidence="2">Carboxymuconolactone decarboxylase</fullName>
    </submittedName>
</protein>
<evidence type="ECO:0000259" key="1">
    <source>
        <dbReference type="Pfam" id="PF02627"/>
    </source>
</evidence>
<dbReference type="InterPro" id="IPR029032">
    <property type="entry name" value="AhpD-like"/>
</dbReference>
<reference evidence="2 3" key="1">
    <citation type="submission" date="2019-09" db="EMBL/GenBank/DDBJ databases">
        <authorList>
            <person name="Depoorter E."/>
        </authorList>
    </citation>
    <scope>NUCLEOTIDE SEQUENCE [LARGE SCALE GENOMIC DNA]</scope>
    <source>
        <strain evidence="2">R-15945</strain>
    </source>
</reference>
<dbReference type="Proteomes" id="UP000494174">
    <property type="component" value="Unassembled WGS sequence"/>
</dbReference>
<dbReference type="RefSeq" id="WP_174966877.1">
    <property type="nucleotide sequence ID" value="NZ_CABVPU010000001.1"/>
</dbReference>
<evidence type="ECO:0000313" key="3">
    <source>
        <dbReference type="Proteomes" id="UP000494174"/>
    </source>
</evidence>
<dbReference type="InterPro" id="IPR003779">
    <property type="entry name" value="CMD-like"/>
</dbReference>
<dbReference type="EMBL" id="CABVPU010000001">
    <property type="protein sequence ID" value="VWB06864.1"/>
    <property type="molecule type" value="Genomic_DNA"/>
</dbReference>
<proteinExistence type="predicted"/>
<gene>
    <name evidence="2" type="ORF">BLA15945_00132</name>
</gene>
<dbReference type="SUPFAM" id="SSF69118">
    <property type="entry name" value="AhpD-like"/>
    <property type="match status" value="1"/>
</dbReference>
<dbReference type="AlphaFoldDB" id="A0A6P2GSR5"/>
<feature type="domain" description="Carboxymuconolactone decarboxylase-like" evidence="1">
    <location>
        <begin position="38"/>
        <end position="98"/>
    </location>
</feature>
<dbReference type="GO" id="GO:0051920">
    <property type="term" value="F:peroxiredoxin activity"/>
    <property type="evidence" value="ECO:0007669"/>
    <property type="project" value="InterPro"/>
</dbReference>
<dbReference type="Gene3D" id="1.20.1290.10">
    <property type="entry name" value="AhpD-like"/>
    <property type="match status" value="1"/>
</dbReference>
<dbReference type="Pfam" id="PF02627">
    <property type="entry name" value="CMD"/>
    <property type="match status" value="2"/>
</dbReference>
<feature type="domain" description="Carboxymuconolactone decarboxylase-like" evidence="1">
    <location>
        <begin position="159"/>
        <end position="225"/>
    </location>
</feature>
<sequence>MTDKSALKAEFERLHGYWSDVHDQALAEDPVFFNDYLVMARAALDAGHLEPKLCDLVMIAASASVTHLNADAVALHIQGALRHGATRREIAEALQISSVLGIHSYMVGVPVLFEEIEANGQSVDTAFPLDEKFEQVKSAFTAGRGYWSDQLTSMVRSSPAFFDGYTAFSSTPWREGTLAPVVKELLYVAIDVSTTHMFEPGVRIHTRNALRYGATPAQVLQVMQIVSCLGMQSFLLGVPPLRRAAA</sequence>
<dbReference type="PANTHER" id="PTHR33930:SF2">
    <property type="entry name" value="BLR3452 PROTEIN"/>
    <property type="match status" value="1"/>
</dbReference>
<dbReference type="PANTHER" id="PTHR33930">
    <property type="entry name" value="ALKYL HYDROPEROXIDE REDUCTASE AHPD"/>
    <property type="match status" value="1"/>
</dbReference>
<name>A0A6P2GSR5_BURL3</name>
<accession>A0A6P2GSR5</accession>
<evidence type="ECO:0000313" key="2">
    <source>
        <dbReference type="EMBL" id="VWB06864.1"/>
    </source>
</evidence>
<organism evidence="2 3">
    <name type="scientific">Burkholderia lata (strain ATCC 17760 / DSM 23089 / LMG 22485 / NCIMB 9086 / R18194 / 383)</name>
    <dbReference type="NCBI Taxonomy" id="482957"/>
    <lineage>
        <taxon>Bacteria</taxon>
        <taxon>Pseudomonadati</taxon>
        <taxon>Pseudomonadota</taxon>
        <taxon>Betaproteobacteria</taxon>
        <taxon>Burkholderiales</taxon>
        <taxon>Burkholderiaceae</taxon>
        <taxon>Burkholderia</taxon>
        <taxon>Burkholderia cepacia complex</taxon>
    </lineage>
</organism>